<feature type="compositionally biased region" description="Basic and acidic residues" evidence="1">
    <location>
        <begin position="133"/>
        <end position="148"/>
    </location>
</feature>
<dbReference type="PANTHER" id="PTHR48227">
    <property type="entry name" value="DNA TOPOISOMERASE 1-LIKE"/>
    <property type="match status" value="1"/>
</dbReference>
<evidence type="ECO:0000313" key="2">
    <source>
        <dbReference type="EMBL" id="CAA2984273.1"/>
    </source>
</evidence>
<proteinExistence type="predicted"/>
<feature type="compositionally biased region" description="Basic and acidic residues" evidence="1">
    <location>
        <begin position="67"/>
        <end position="79"/>
    </location>
</feature>
<dbReference type="OrthoDB" id="696117at2759"/>
<dbReference type="AlphaFoldDB" id="A0A8S0RY43"/>
<accession>A0A8S0RY43</accession>
<dbReference type="EMBL" id="CACTIH010003757">
    <property type="protein sequence ID" value="CAA2984273.1"/>
    <property type="molecule type" value="Genomic_DNA"/>
</dbReference>
<dbReference type="Proteomes" id="UP000594638">
    <property type="component" value="Unassembled WGS sequence"/>
</dbReference>
<gene>
    <name evidence="2" type="ORF">OLEA9_A096258</name>
</gene>
<keyword evidence="3" id="KW-1185">Reference proteome</keyword>
<name>A0A8S0RY43_OLEEU</name>
<feature type="compositionally biased region" description="Basic and acidic residues" evidence="1">
    <location>
        <begin position="87"/>
        <end position="96"/>
    </location>
</feature>
<dbReference type="Gramene" id="OE9A096258T1">
    <property type="protein sequence ID" value="OE9A096258C1"/>
    <property type="gene ID" value="OE9A096258"/>
</dbReference>
<evidence type="ECO:0000313" key="3">
    <source>
        <dbReference type="Proteomes" id="UP000594638"/>
    </source>
</evidence>
<organism evidence="2 3">
    <name type="scientific">Olea europaea subsp. europaea</name>
    <dbReference type="NCBI Taxonomy" id="158383"/>
    <lineage>
        <taxon>Eukaryota</taxon>
        <taxon>Viridiplantae</taxon>
        <taxon>Streptophyta</taxon>
        <taxon>Embryophyta</taxon>
        <taxon>Tracheophyta</taxon>
        <taxon>Spermatophyta</taxon>
        <taxon>Magnoliopsida</taxon>
        <taxon>eudicotyledons</taxon>
        <taxon>Gunneridae</taxon>
        <taxon>Pentapetalae</taxon>
        <taxon>asterids</taxon>
        <taxon>lamiids</taxon>
        <taxon>Lamiales</taxon>
        <taxon>Oleaceae</taxon>
        <taxon>Oleeae</taxon>
        <taxon>Olea</taxon>
    </lineage>
</organism>
<sequence>MKMSAQLVSEKPVSLSRAAKLLSRFASVDSGSSGAVPLYLQRTADAFNHLVQFHSKHKNNDLQNYPDMKRVQKLQRDCENGNPQDNAEPRLDEGNRKYTKIGQSSDEKTSEIINLENKVPEQEKKKNKKKRKSGETDGGDKIESEKKEKKSKKRRTEVANR</sequence>
<protein>
    <submittedName>
        <fullName evidence="2">Uncharacterized protein</fullName>
    </submittedName>
</protein>
<evidence type="ECO:0000256" key="1">
    <source>
        <dbReference type="SAM" id="MobiDB-lite"/>
    </source>
</evidence>
<comment type="caution">
    <text evidence="2">The sequence shown here is derived from an EMBL/GenBank/DDBJ whole genome shotgun (WGS) entry which is preliminary data.</text>
</comment>
<reference evidence="2 3" key="1">
    <citation type="submission" date="2019-12" db="EMBL/GenBank/DDBJ databases">
        <authorList>
            <person name="Alioto T."/>
            <person name="Alioto T."/>
            <person name="Gomez Garrido J."/>
        </authorList>
    </citation>
    <scope>NUCLEOTIDE SEQUENCE [LARGE SCALE GENOMIC DNA]</scope>
</reference>
<dbReference type="PANTHER" id="PTHR48227:SF1">
    <property type="entry name" value="DNA LIGASE 1-LIKE"/>
    <property type="match status" value="1"/>
</dbReference>
<feature type="region of interest" description="Disordered" evidence="1">
    <location>
        <begin position="56"/>
        <end position="161"/>
    </location>
</feature>